<evidence type="ECO:0000313" key="1">
    <source>
        <dbReference type="EMBL" id="MBB4174582.1"/>
    </source>
</evidence>
<dbReference type="Proteomes" id="UP000565745">
    <property type="component" value="Unassembled WGS sequence"/>
</dbReference>
<sequence>MDALLHRIRMQKPQVMGLGACLLLGQADNRMG</sequence>
<name>A0A7W6M9E4_9RHOB</name>
<gene>
    <name evidence="1" type="ORF">GGR93_002355</name>
</gene>
<dbReference type="AlphaFoldDB" id="A0A7W6M9E4"/>
<comment type="caution">
    <text evidence="1">The sequence shown here is derived from an EMBL/GenBank/DDBJ whole genome shotgun (WGS) entry which is preliminary data.</text>
</comment>
<organism evidence="1 2">
    <name type="scientific">Sulfitobacter noctilucicola</name>
    <dbReference type="NCBI Taxonomy" id="1342301"/>
    <lineage>
        <taxon>Bacteria</taxon>
        <taxon>Pseudomonadati</taxon>
        <taxon>Pseudomonadota</taxon>
        <taxon>Alphaproteobacteria</taxon>
        <taxon>Rhodobacterales</taxon>
        <taxon>Roseobacteraceae</taxon>
        <taxon>Sulfitobacter</taxon>
    </lineage>
</organism>
<protein>
    <submittedName>
        <fullName evidence="1">Uncharacterized protein</fullName>
    </submittedName>
</protein>
<accession>A0A7W6M9E4</accession>
<reference evidence="1 2" key="1">
    <citation type="submission" date="2020-08" db="EMBL/GenBank/DDBJ databases">
        <title>Genomic Encyclopedia of Type Strains, Phase IV (KMG-IV): sequencing the most valuable type-strain genomes for metagenomic binning, comparative biology and taxonomic classification.</title>
        <authorList>
            <person name="Goeker M."/>
        </authorList>
    </citation>
    <scope>NUCLEOTIDE SEQUENCE [LARGE SCALE GENOMIC DNA]</scope>
    <source>
        <strain evidence="1 2">DSM 101015</strain>
    </source>
</reference>
<evidence type="ECO:0000313" key="2">
    <source>
        <dbReference type="Proteomes" id="UP000565745"/>
    </source>
</evidence>
<proteinExistence type="predicted"/>
<dbReference type="EMBL" id="JACIFU010000002">
    <property type="protein sequence ID" value="MBB4174582.1"/>
    <property type="molecule type" value="Genomic_DNA"/>
</dbReference>
<keyword evidence="2" id="KW-1185">Reference proteome</keyword>